<evidence type="ECO:0000313" key="1">
    <source>
        <dbReference type="EMBL" id="SVE57171.1"/>
    </source>
</evidence>
<proteinExistence type="predicted"/>
<reference evidence="1" key="1">
    <citation type="submission" date="2018-05" db="EMBL/GenBank/DDBJ databases">
        <authorList>
            <person name="Lanie J.A."/>
            <person name="Ng W.-L."/>
            <person name="Kazmierczak K.M."/>
            <person name="Andrzejewski T.M."/>
            <person name="Davidsen T.M."/>
            <person name="Wayne K.J."/>
            <person name="Tettelin H."/>
            <person name="Glass J.I."/>
            <person name="Rusch D."/>
            <person name="Podicherti R."/>
            <person name="Tsui H.-C.T."/>
            <person name="Winkler M.E."/>
        </authorList>
    </citation>
    <scope>NUCLEOTIDE SEQUENCE</scope>
</reference>
<dbReference type="AlphaFoldDB" id="A0A383EK99"/>
<sequence>MKEIDIKSLLIGFLLAATILLAMG</sequence>
<accession>A0A383EK99</accession>
<name>A0A383EK99_9ZZZZ</name>
<protein>
    <submittedName>
        <fullName evidence="1">Uncharacterized protein</fullName>
    </submittedName>
</protein>
<organism evidence="1">
    <name type="scientific">marine metagenome</name>
    <dbReference type="NCBI Taxonomy" id="408172"/>
    <lineage>
        <taxon>unclassified sequences</taxon>
        <taxon>metagenomes</taxon>
        <taxon>ecological metagenomes</taxon>
    </lineage>
</organism>
<gene>
    <name evidence="1" type="ORF">METZ01_LOCUS510025</name>
</gene>
<dbReference type="EMBL" id="UINC01226609">
    <property type="protein sequence ID" value="SVE57171.1"/>
    <property type="molecule type" value="Genomic_DNA"/>
</dbReference>
<feature type="non-terminal residue" evidence="1">
    <location>
        <position position="24"/>
    </location>
</feature>